<keyword evidence="5 17" id="KW-0963">Cytoplasm</keyword>
<dbReference type="Proteomes" id="UP000277858">
    <property type="component" value="Chromosome"/>
</dbReference>
<dbReference type="InterPro" id="IPR043128">
    <property type="entry name" value="Rev_trsase/Diguanyl_cyclase"/>
</dbReference>
<feature type="site" description="Substrate discrimination" evidence="17">
    <location>
        <position position="16"/>
    </location>
</feature>
<comment type="function">
    <text evidence="15 17">Poorly processive, error-prone DNA polymerase involved in untargeted mutagenesis. Copies undamaged DNA at stalled replication forks, which arise in vivo from mismatched or misaligned primer ends. These misaligned primers can be extended by PolIV. Exhibits no 3'-5' exonuclease (proofreading) activity. May be involved in translesional synthesis, in conjunction with the beta clamp from PolIII.</text>
</comment>
<dbReference type="GO" id="GO:0005829">
    <property type="term" value="C:cytosol"/>
    <property type="evidence" value="ECO:0007669"/>
    <property type="project" value="TreeGrafter"/>
</dbReference>
<evidence type="ECO:0000256" key="15">
    <source>
        <dbReference type="ARBA" id="ARBA00025589"/>
    </source>
</evidence>
<feature type="active site" evidence="17">
    <location>
        <position position="106"/>
    </location>
</feature>
<dbReference type="EMBL" id="LR134473">
    <property type="protein sequence ID" value="VEI04259.1"/>
    <property type="molecule type" value="Genomic_DNA"/>
</dbReference>
<evidence type="ECO:0000256" key="12">
    <source>
        <dbReference type="ARBA" id="ARBA00022932"/>
    </source>
</evidence>
<feature type="binding site" evidence="17">
    <location>
        <position position="11"/>
    </location>
    <ligand>
        <name>Mg(2+)</name>
        <dbReference type="ChEBI" id="CHEBI:18420"/>
    </ligand>
</feature>
<dbReference type="GO" id="GO:0042276">
    <property type="term" value="P:error-prone translesion synthesis"/>
    <property type="evidence" value="ECO:0007669"/>
    <property type="project" value="TreeGrafter"/>
</dbReference>
<keyword evidence="12 17" id="KW-0239">DNA-directed DNA polymerase</keyword>
<keyword evidence="6 17" id="KW-0808">Transferase</keyword>
<keyword evidence="11 17" id="KW-0460">Magnesium</keyword>
<dbReference type="InterPro" id="IPR017961">
    <property type="entry name" value="DNA_pol_Y-fam_little_finger"/>
</dbReference>
<dbReference type="OrthoDB" id="9808813at2"/>
<dbReference type="InterPro" id="IPR036775">
    <property type="entry name" value="DNA_pol_Y-fam_lit_finger_sf"/>
</dbReference>
<dbReference type="CDD" id="cd03586">
    <property type="entry name" value="PolY_Pol_IV_kappa"/>
    <property type="match status" value="1"/>
</dbReference>
<feature type="binding site" evidence="17">
    <location>
        <position position="105"/>
    </location>
    <ligand>
        <name>Mg(2+)</name>
        <dbReference type="ChEBI" id="CHEBI:18420"/>
    </ligand>
</feature>
<proteinExistence type="inferred from homology"/>
<sequence length="482" mass="52163">MRSRASVLHLDMDAFFASVEQRDKPSLRGKAVIVGGTSGRGVVSTASYEARAFGVHSAMPSAQARHLAPQAAFLSGRFEAYRESSRVVMGLLHEVSPLVEPLSLDEAFVDLESADIDTGDVAAVRRLAATLRHQVAGRTEGLTCSVGIGSSKFMAKVASEMAKPGRGHQDHVVLVEPGTEADVIAPLPVRAIPGVGPVAAARLDRLGMKKVADIRQASREELVRELGQAWGAGLADLAMARDDRPVISSREAKSISVEDTFEHDLTDRAECERVVDRDAALVCARLQHSGRFARTVTLKAKMSDFSIWSRSVTMIGATDSAERVRRMARHLLGSLDLREGVRLLGVGVANFTTSAQEELFAVDDHGTLVEDVDRLPTVEGPLGGLAAGPFGRRRSMDEGMHHWRPGADVEHTRWGRGWVWGSGHDVVTVRFEYRGSSIGRVRSMAADDPQISRADPLPLAWTLDHRVTTVDEDPGVDPTTPD</sequence>
<evidence type="ECO:0000256" key="3">
    <source>
        <dbReference type="ARBA" id="ARBA00011245"/>
    </source>
</evidence>
<evidence type="ECO:0000256" key="10">
    <source>
        <dbReference type="ARBA" id="ARBA00022763"/>
    </source>
</evidence>
<comment type="similarity">
    <text evidence="2 17">Belongs to the DNA polymerase type-Y family.</text>
</comment>
<evidence type="ECO:0000256" key="16">
    <source>
        <dbReference type="ARBA" id="ARBA00049244"/>
    </source>
</evidence>
<evidence type="ECO:0000256" key="11">
    <source>
        <dbReference type="ARBA" id="ARBA00022842"/>
    </source>
</evidence>
<dbReference type="InterPro" id="IPR022880">
    <property type="entry name" value="DNApol_IV"/>
</dbReference>
<comment type="cofactor">
    <cofactor evidence="17">
        <name>Mg(2+)</name>
        <dbReference type="ChEBI" id="CHEBI:18420"/>
    </cofactor>
    <text evidence="17">Binds 2 magnesium ions per subunit.</text>
</comment>
<dbReference type="FunFam" id="3.30.1490.100:FF:000004">
    <property type="entry name" value="DNA polymerase IV"/>
    <property type="match status" value="1"/>
</dbReference>
<protein>
    <recommendedName>
        <fullName evidence="17">DNA polymerase IV</fullName>
        <shortName evidence="17">Pol IV</shortName>
        <ecNumber evidence="17">2.7.7.7</ecNumber>
    </recommendedName>
</protein>
<evidence type="ECO:0000256" key="4">
    <source>
        <dbReference type="ARBA" id="ARBA00022457"/>
    </source>
</evidence>
<keyword evidence="7 17" id="KW-0548">Nucleotidyltransferase</keyword>
<dbReference type="Gene3D" id="3.30.1490.100">
    <property type="entry name" value="DNA polymerase, Y-family, little finger domain"/>
    <property type="match status" value="1"/>
</dbReference>
<feature type="domain" description="UmuC" evidence="18">
    <location>
        <begin position="7"/>
        <end position="196"/>
    </location>
</feature>
<dbReference type="PANTHER" id="PTHR11076">
    <property type="entry name" value="DNA REPAIR POLYMERASE UMUC / TRANSFERASE FAMILY MEMBER"/>
    <property type="match status" value="1"/>
</dbReference>
<dbReference type="GO" id="GO:0003684">
    <property type="term" value="F:damaged DNA binding"/>
    <property type="evidence" value="ECO:0007669"/>
    <property type="project" value="InterPro"/>
</dbReference>
<evidence type="ECO:0000256" key="2">
    <source>
        <dbReference type="ARBA" id="ARBA00010945"/>
    </source>
</evidence>
<dbReference type="FunFam" id="3.40.1170.60:FF:000001">
    <property type="entry name" value="DNA polymerase IV"/>
    <property type="match status" value="1"/>
</dbReference>
<name>A0A3S4V8N0_9ACTN</name>
<dbReference type="Pfam" id="PF11799">
    <property type="entry name" value="IMS_C"/>
    <property type="match status" value="1"/>
</dbReference>
<dbReference type="GO" id="GO:0009432">
    <property type="term" value="P:SOS response"/>
    <property type="evidence" value="ECO:0007669"/>
    <property type="project" value="TreeGrafter"/>
</dbReference>
<comment type="catalytic activity">
    <reaction evidence="16 17">
        <text>DNA(n) + a 2'-deoxyribonucleoside 5'-triphosphate = DNA(n+1) + diphosphate</text>
        <dbReference type="Rhea" id="RHEA:22508"/>
        <dbReference type="Rhea" id="RHEA-COMP:17339"/>
        <dbReference type="Rhea" id="RHEA-COMP:17340"/>
        <dbReference type="ChEBI" id="CHEBI:33019"/>
        <dbReference type="ChEBI" id="CHEBI:61560"/>
        <dbReference type="ChEBI" id="CHEBI:173112"/>
        <dbReference type="EC" id="2.7.7.7"/>
    </reaction>
</comment>
<keyword evidence="4 17" id="KW-0515">Mutator protein</keyword>
<keyword evidence="9 17" id="KW-0479">Metal-binding</keyword>
<accession>A0A3S4V8N0</accession>
<keyword evidence="8 17" id="KW-0235">DNA replication</keyword>
<evidence type="ECO:0000256" key="1">
    <source>
        <dbReference type="ARBA" id="ARBA00004496"/>
    </source>
</evidence>
<evidence type="ECO:0000259" key="18">
    <source>
        <dbReference type="PROSITE" id="PS50173"/>
    </source>
</evidence>
<dbReference type="PANTHER" id="PTHR11076:SF33">
    <property type="entry name" value="DNA POLYMERASE KAPPA"/>
    <property type="match status" value="1"/>
</dbReference>
<evidence type="ECO:0000256" key="14">
    <source>
        <dbReference type="ARBA" id="ARBA00023204"/>
    </source>
</evidence>
<dbReference type="EC" id="2.7.7.7" evidence="17"/>
<dbReference type="RefSeq" id="WP_051238247.1">
    <property type="nucleotide sequence ID" value="NZ_LR134473.1"/>
</dbReference>
<dbReference type="AlphaFoldDB" id="A0A3S4V8N0"/>
<dbReference type="GO" id="GO:0006281">
    <property type="term" value="P:DNA repair"/>
    <property type="evidence" value="ECO:0007669"/>
    <property type="project" value="UniProtKB-UniRule"/>
</dbReference>
<evidence type="ECO:0000256" key="9">
    <source>
        <dbReference type="ARBA" id="ARBA00022723"/>
    </source>
</evidence>
<dbReference type="Gene3D" id="1.10.150.20">
    <property type="entry name" value="5' to 3' exonuclease, C-terminal subdomain"/>
    <property type="match status" value="1"/>
</dbReference>
<evidence type="ECO:0000256" key="17">
    <source>
        <dbReference type="HAMAP-Rule" id="MF_01113"/>
    </source>
</evidence>
<keyword evidence="14 17" id="KW-0234">DNA repair</keyword>
<dbReference type="GO" id="GO:0003887">
    <property type="term" value="F:DNA-directed DNA polymerase activity"/>
    <property type="evidence" value="ECO:0007669"/>
    <property type="project" value="UniProtKB-UniRule"/>
</dbReference>
<keyword evidence="10 17" id="KW-0227">DNA damage</keyword>
<dbReference type="SUPFAM" id="SSF100879">
    <property type="entry name" value="Lesion bypass DNA polymerase (Y-family), little finger domain"/>
    <property type="match status" value="1"/>
</dbReference>
<keyword evidence="20" id="KW-1185">Reference proteome</keyword>
<dbReference type="InterPro" id="IPR050116">
    <property type="entry name" value="DNA_polymerase-Y"/>
</dbReference>
<evidence type="ECO:0000256" key="6">
    <source>
        <dbReference type="ARBA" id="ARBA00022679"/>
    </source>
</evidence>
<dbReference type="Gene3D" id="3.30.70.270">
    <property type="match status" value="1"/>
</dbReference>
<dbReference type="HAMAP" id="MF_01113">
    <property type="entry name" value="DNApol_IV"/>
    <property type="match status" value="1"/>
</dbReference>
<evidence type="ECO:0000256" key="8">
    <source>
        <dbReference type="ARBA" id="ARBA00022705"/>
    </source>
</evidence>
<keyword evidence="13 17" id="KW-0238">DNA-binding</keyword>
<comment type="subcellular location">
    <subcellularLocation>
        <location evidence="1 17">Cytoplasm</location>
    </subcellularLocation>
</comment>
<dbReference type="GO" id="GO:0000287">
    <property type="term" value="F:magnesium ion binding"/>
    <property type="evidence" value="ECO:0007669"/>
    <property type="project" value="UniProtKB-UniRule"/>
</dbReference>
<evidence type="ECO:0000313" key="20">
    <source>
        <dbReference type="Proteomes" id="UP000277858"/>
    </source>
</evidence>
<dbReference type="NCBIfam" id="NF002677">
    <property type="entry name" value="PRK02406.1"/>
    <property type="match status" value="1"/>
</dbReference>
<reference evidence="19 20" key="1">
    <citation type="submission" date="2018-12" db="EMBL/GenBank/DDBJ databases">
        <authorList>
            <consortium name="Pathogen Informatics"/>
        </authorList>
    </citation>
    <scope>NUCLEOTIDE SEQUENCE [LARGE SCALE GENOMIC DNA]</scope>
    <source>
        <strain evidence="19 20">NCTC13652</strain>
    </source>
</reference>
<dbReference type="NCBIfam" id="NF002882">
    <property type="entry name" value="PRK03348.1"/>
    <property type="match status" value="1"/>
</dbReference>
<dbReference type="Pfam" id="PF00817">
    <property type="entry name" value="IMS"/>
    <property type="match status" value="1"/>
</dbReference>
<evidence type="ECO:0000256" key="13">
    <source>
        <dbReference type="ARBA" id="ARBA00023125"/>
    </source>
</evidence>
<dbReference type="GO" id="GO:0006261">
    <property type="term" value="P:DNA-templated DNA replication"/>
    <property type="evidence" value="ECO:0007669"/>
    <property type="project" value="UniProtKB-UniRule"/>
</dbReference>
<evidence type="ECO:0000313" key="19">
    <source>
        <dbReference type="EMBL" id="VEI04259.1"/>
    </source>
</evidence>
<dbReference type="STRING" id="1122997.GCA_000425285_01292"/>
<comment type="subunit">
    <text evidence="3 17">Monomer.</text>
</comment>
<dbReference type="Gene3D" id="3.40.1170.60">
    <property type="match status" value="1"/>
</dbReference>
<dbReference type="InterPro" id="IPR001126">
    <property type="entry name" value="UmuC"/>
</dbReference>
<dbReference type="InterPro" id="IPR043502">
    <property type="entry name" value="DNA/RNA_pol_sf"/>
</dbReference>
<dbReference type="PROSITE" id="PS50173">
    <property type="entry name" value="UMUC"/>
    <property type="match status" value="1"/>
</dbReference>
<gene>
    <name evidence="17 19" type="primary">dinB</name>
    <name evidence="19" type="ORF">NCTC13652_02484</name>
</gene>
<dbReference type="SUPFAM" id="SSF56672">
    <property type="entry name" value="DNA/RNA polymerases"/>
    <property type="match status" value="1"/>
</dbReference>
<organism evidence="19 20">
    <name type="scientific">Acidipropionibacterium jensenii</name>
    <dbReference type="NCBI Taxonomy" id="1749"/>
    <lineage>
        <taxon>Bacteria</taxon>
        <taxon>Bacillati</taxon>
        <taxon>Actinomycetota</taxon>
        <taxon>Actinomycetes</taxon>
        <taxon>Propionibacteriales</taxon>
        <taxon>Propionibacteriaceae</taxon>
        <taxon>Acidipropionibacterium</taxon>
    </lineage>
</organism>
<evidence type="ECO:0000256" key="7">
    <source>
        <dbReference type="ARBA" id="ARBA00022695"/>
    </source>
</evidence>
<evidence type="ECO:0000256" key="5">
    <source>
        <dbReference type="ARBA" id="ARBA00022490"/>
    </source>
</evidence>